<dbReference type="CDD" id="cd23787">
    <property type="entry name" value="RWD_CSM1"/>
    <property type="match status" value="1"/>
</dbReference>
<reference evidence="3" key="1">
    <citation type="submission" date="2023-06" db="EMBL/GenBank/DDBJ databases">
        <title>Genome-scale phylogeny and comparative genomics of the fungal order Sordariales.</title>
        <authorList>
            <consortium name="Lawrence Berkeley National Laboratory"/>
            <person name="Hensen N."/>
            <person name="Bonometti L."/>
            <person name="Westerberg I."/>
            <person name="Brannstrom I.O."/>
            <person name="Guillou S."/>
            <person name="Cros-Aarteil S."/>
            <person name="Calhoun S."/>
            <person name="Haridas S."/>
            <person name="Kuo A."/>
            <person name="Mondo S."/>
            <person name="Pangilinan J."/>
            <person name="Riley R."/>
            <person name="LaButti K."/>
            <person name="Andreopoulos B."/>
            <person name="Lipzen A."/>
            <person name="Chen C."/>
            <person name="Yanf M."/>
            <person name="Daum C."/>
            <person name="Ng V."/>
            <person name="Clum A."/>
            <person name="Steindorff A."/>
            <person name="Ohm R."/>
            <person name="Martin F."/>
            <person name="Silar P."/>
            <person name="Natvig D."/>
            <person name="Lalanne C."/>
            <person name="Gautier V."/>
            <person name="Ament-velasquez S.L."/>
            <person name="Kruys A."/>
            <person name="Hutchinson M.I."/>
            <person name="Powell A.J."/>
            <person name="Barry K."/>
            <person name="Miller A.N."/>
            <person name="Grigoriev I.V."/>
            <person name="Debuchy R."/>
            <person name="Gladieux P."/>
            <person name="Thoren M.H."/>
            <person name="Johannesson H."/>
        </authorList>
    </citation>
    <scope>NUCLEOTIDE SEQUENCE</scope>
    <source>
        <strain evidence="3">SMH3187-1</strain>
    </source>
</reference>
<dbReference type="GO" id="GO:1990644">
    <property type="term" value="F:microtubule site clamp"/>
    <property type="evidence" value="ECO:0007669"/>
    <property type="project" value="TreeGrafter"/>
</dbReference>
<evidence type="ECO:0000313" key="4">
    <source>
        <dbReference type="Proteomes" id="UP001172155"/>
    </source>
</evidence>
<evidence type="ECO:0000256" key="1">
    <source>
        <dbReference type="SAM" id="MobiDB-lite"/>
    </source>
</evidence>
<protein>
    <submittedName>
        <fullName evidence="3">Chromosome segregation protein Csm1/Pcs1-domain-containing protein</fullName>
    </submittedName>
</protein>
<dbReference type="PANTHER" id="PTHR28006">
    <property type="entry name" value="MONOPOLIN COMPLEX SUBUNIT CSM1"/>
    <property type="match status" value="1"/>
</dbReference>
<dbReference type="Pfam" id="PF12539">
    <property type="entry name" value="Csm1"/>
    <property type="match status" value="1"/>
</dbReference>
<dbReference type="Proteomes" id="UP001172155">
    <property type="component" value="Unassembled WGS sequence"/>
</dbReference>
<dbReference type="EMBL" id="JAUKUD010000005">
    <property type="protein sequence ID" value="KAK0743577.1"/>
    <property type="molecule type" value="Genomic_DNA"/>
</dbReference>
<dbReference type="InterPro" id="IPR040349">
    <property type="entry name" value="Csm1/Pcs1"/>
</dbReference>
<feature type="region of interest" description="Disordered" evidence="1">
    <location>
        <begin position="1"/>
        <end position="30"/>
    </location>
</feature>
<dbReference type="GO" id="GO:0005730">
    <property type="term" value="C:nucleolus"/>
    <property type="evidence" value="ECO:0007669"/>
    <property type="project" value="TreeGrafter"/>
</dbReference>
<feature type="compositionally biased region" description="Low complexity" evidence="1">
    <location>
        <begin position="1"/>
        <end position="15"/>
    </location>
</feature>
<dbReference type="GO" id="GO:0033551">
    <property type="term" value="C:monopolin complex"/>
    <property type="evidence" value="ECO:0007669"/>
    <property type="project" value="InterPro"/>
</dbReference>
<evidence type="ECO:0000259" key="2">
    <source>
        <dbReference type="Pfam" id="PF12539"/>
    </source>
</evidence>
<dbReference type="PANTHER" id="PTHR28006:SF1">
    <property type="entry name" value="MONOPOLIN COMPLEX SUBUNIT CSM1"/>
    <property type="match status" value="1"/>
</dbReference>
<dbReference type="InterPro" id="IPR020981">
    <property type="entry name" value="Csm1/Pcs1_C"/>
</dbReference>
<dbReference type="InterPro" id="IPR038608">
    <property type="entry name" value="Csm1/Pcs1_C_sf"/>
</dbReference>
<dbReference type="AlphaFoldDB" id="A0AA40EQC2"/>
<sequence>MPSSPSKRPGYSSSSDGGGEPALRRKLGEMTQKFESLDQKYRDLKEVAVREAERNFDRLKKQTDEKSKAADQLIASLKSELAAQKEEAKEATRLKNQLESSETKIDEMQTRLTSLTTSLSESRTEIKALTMKLSAARSAEASALAKSSSIPGSAMKGGLHKTNTAATTQAAQMKEDLYSDLTGLIVRSVKRDAREDVYDCLQTGRNGTLHFKLEIPNGASGDSAFEDAQFLYMPQLDPNRDRSLIDILPDYLVEEITFPRPHAAKFYARVMKALTEAP</sequence>
<dbReference type="GO" id="GO:0034506">
    <property type="term" value="C:chromosome, centromeric core domain"/>
    <property type="evidence" value="ECO:0007669"/>
    <property type="project" value="TreeGrafter"/>
</dbReference>
<name>A0AA40EQC2_9PEZI</name>
<keyword evidence="4" id="KW-1185">Reference proteome</keyword>
<organism evidence="3 4">
    <name type="scientific">Schizothecium vesticola</name>
    <dbReference type="NCBI Taxonomy" id="314040"/>
    <lineage>
        <taxon>Eukaryota</taxon>
        <taxon>Fungi</taxon>
        <taxon>Dikarya</taxon>
        <taxon>Ascomycota</taxon>
        <taxon>Pezizomycotina</taxon>
        <taxon>Sordariomycetes</taxon>
        <taxon>Sordariomycetidae</taxon>
        <taxon>Sordariales</taxon>
        <taxon>Schizotheciaceae</taxon>
        <taxon>Schizothecium</taxon>
    </lineage>
</organism>
<dbReference type="GO" id="GO:0051315">
    <property type="term" value="P:attachment of mitotic spindle microtubules to kinetochore"/>
    <property type="evidence" value="ECO:0007669"/>
    <property type="project" value="TreeGrafter"/>
</dbReference>
<evidence type="ECO:0000313" key="3">
    <source>
        <dbReference type="EMBL" id="KAK0743577.1"/>
    </source>
</evidence>
<gene>
    <name evidence="3" type="ORF">B0T18DRAFT_329024</name>
</gene>
<feature type="domain" description="Monopolin complex subunit Csm1/Pcs1 C-terminal" evidence="2">
    <location>
        <begin position="172"/>
        <end position="260"/>
    </location>
</feature>
<dbReference type="GO" id="GO:0045144">
    <property type="term" value="P:meiotic sister chromatid segregation"/>
    <property type="evidence" value="ECO:0007669"/>
    <property type="project" value="TreeGrafter"/>
</dbReference>
<comment type="caution">
    <text evidence="3">The sequence shown here is derived from an EMBL/GenBank/DDBJ whole genome shotgun (WGS) entry which is preliminary data.</text>
</comment>
<accession>A0AA40EQC2</accession>
<dbReference type="GO" id="GO:0072686">
    <property type="term" value="C:mitotic spindle"/>
    <property type="evidence" value="ECO:0007669"/>
    <property type="project" value="TreeGrafter"/>
</dbReference>
<dbReference type="Gene3D" id="3.90.1150.80">
    <property type="match status" value="1"/>
</dbReference>
<proteinExistence type="predicted"/>
<dbReference type="FunFam" id="3.90.1150.80:FF:000001">
    <property type="entry name" value="Chromosome segregation protein (Pcs1)"/>
    <property type="match status" value="1"/>
</dbReference>